<name>A0AAE0A8E6_9ROSI</name>
<organism evidence="5 6">
    <name type="scientific">Dipteronia sinensis</name>
    <dbReference type="NCBI Taxonomy" id="43782"/>
    <lineage>
        <taxon>Eukaryota</taxon>
        <taxon>Viridiplantae</taxon>
        <taxon>Streptophyta</taxon>
        <taxon>Embryophyta</taxon>
        <taxon>Tracheophyta</taxon>
        <taxon>Spermatophyta</taxon>
        <taxon>Magnoliopsida</taxon>
        <taxon>eudicotyledons</taxon>
        <taxon>Gunneridae</taxon>
        <taxon>Pentapetalae</taxon>
        <taxon>rosids</taxon>
        <taxon>malvids</taxon>
        <taxon>Sapindales</taxon>
        <taxon>Sapindaceae</taxon>
        <taxon>Hippocastanoideae</taxon>
        <taxon>Acereae</taxon>
        <taxon>Dipteronia</taxon>
    </lineage>
</organism>
<evidence type="ECO:0000313" key="5">
    <source>
        <dbReference type="EMBL" id="KAK3205835.1"/>
    </source>
</evidence>
<dbReference type="PANTHER" id="PTHR45709">
    <property type="entry name" value="LARGE SUBUNIT GTPASE 1 HOMOLOG-RELATED"/>
    <property type="match status" value="1"/>
</dbReference>
<sequence length="284" mass="32336">MGKNEKTGLGRALVKHHNQMILQTKEKGIFYKNQHKKVQESVTYVTDIDAVIQQNDEPDIDLHPIPNIHSDLDNGSTSEMMTMEDRKEEEALHASSLRVPRRPPWNARMSVEELDGNERSFFNLAKNPCQLVMVVDARDPLFYRCPDLEAYAREVDEHKRTLLLVNKADLLPFSVRKRWAKYFRDHEILFVFWSAKAASAALDGKTLSCPWTQDRQQNMDDPDTRIYSRDELLARLQFEAVEIVKLRRKSSCGITGTSNVQSLGGNTEVNATPKNACCGICGVS</sequence>
<comment type="caution">
    <text evidence="5">The sequence shown here is derived from an EMBL/GenBank/DDBJ whole genome shotgun (WGS) entry which is preliminary data.</text>
</comment>
<dbReference type="GO" id="GO:0005829">
    <property type="term" value="C:cytosol"/>
    <property type="evidence" value="ECO:0007669"/>
    <property type="project" value="TreeGrafter"/>
</dbReference>
<keyword evidence="1" id="KW-0963">Cytoplasm</keyword>
<keyword evidence="2" id="KW-0547">Nucleotide-binding</keyword>
<accession>A0AAE0A8E6</accession>
<evidence type="ECO:0000256" key="1">
    <source>
        <dbReference type="ARBA" id="ARBA00022490"/>
    </source>
</evidence>
<dbReference type="GO" id="GO:0005525">
    <property type="term" value="F:GTP binding"/>
    <property type="evidence" value="ECO:0007669"/>
    <property type="project" value="UniProtKB-KW"/>
</dbReference>
<dbReference type="Proteomes" id="UP001281410">
    <property type="component" value="Unassembled WGS sequence"/>
</dbReference>
<evidence type="ECO:0000256" key="3">
    <source>
        <dbReference type="ARBA" id="ARBA00022801"/>
    </source>
</evidence>
<keyword evidence="6" id="KW-1185">Reference proteome</keyword>
<evidence type="ECO:0000256" key="2">
    <source>
        <dbReference type="ARBA" id="ARBA00022741"/>
    </source>
</evidence>
<dbReference type="InterPro" id="IPR027417">
    <property type="entry name" value="P-loop_NTPase"/>
</dbReference>
<reference evidence="5" key="1">
    <citation type="journal article" date="2023" name="Plant J.">
        <title>Genome sequences and population genomics provide insights into the demographic history, inbreeding, and mutation load of two 'living fossil' tree species of Dipteronia.</title>
        <authorList>
            <person name="Feng Y."/>
            <person name="Comes H.P."/>
            <person name="Chen J."/>
            <person name="Zhu S."/>
            <person name="Lu R."/>
            <person name="Zhang X."/>
            <person name="Li P."/>
            <person name="Qiu J."/>
            <person name="Olsen K.M."/>
            <person name="Qiu Y."/>
        </authorList>
    </citation>
    <scope>NUCLEOTIDE SEQUENCE</scope>
    <source>
        <strain evidence="5">NBL</strain>
    </source>
</reference>
<proteinExistence type="predicted"/>
<dbReference type="InterPro" id="IPR043358">
    <property type="entry name" value="GNL1-like"/>
</dbReference>
<evidence type="ECO:0000256" key="4">
    <source>
        <dbReference type="ARBA" id="ARBA00023134"/>
    </source>
</evidence>
<gene>
    <name evidence="5" type="ORF">Dsin_019881</name>
</gene>
<dbReference type="Gene3D" id="3.40.50.300">
    <property type="entry name" value="P-loop containing nucleotide triphosphate hydrolases"/>
    <property type="match status" value="1"/>
</dbReference>
<evidence type="ECO:0000313" key="6">
    <source>
        <dbReference type="Proteomes" id="UP001281410"/>
    </source>
</evidence>
<keyword evidence="4" id="KW-0342">GTP-binding</keyword>
<keyword evidence="3" id="KW-0378">Hydrolase</keyword>
<dbReference type="PANTHER" id="PTHR45709:SF2">
    <property type="entry name" value="LARGE SUBUNIT GTPASE 1 HOMOLOG"/>
    <property type="match status" value="1"/>
</dbReference>
<dbReference type="SUPFAM" id="SSF52540">
    <property type="entry name" value="P-loop containing nucleoside triphosphate hydrolases"/>
    <property type="match status" value="1"/>
</dbReference>
<protein>
    <submittedName>
        <fullName evidence="5">Uncharacterized protein</fullName>
    </submittedName>
</protein>
<dbReference type="AlphaFoldDB" id="A0AAE0A8E6"/>
<dbReference type="GO" id="GO:0003924">
    <property type="term" value="F:GTPase activity"/>
    <property type="evidence" value="ECO:0007669"/>
    <property type="project" value="InterPro"/>
</dbReference>
<dbReference type="EMBL" id="JANJYJ010000006">
    <property type="protein sequence ID" value="KAK3205835.1"/>
    <property type="molecule type" value="Genomic_DNA"/>
</dbReference>